<protein>
    <recommendedName>
        <fullName evidence="2">Tryptophan synthase beta chain-like PALP domain-containing protein</fullName>
    </recommendedName>
</protein>
<dbReference type="EMBL" id="RSCD01000004">
    <property type="protein sequence ID" value="RSH93403.1"/>
    <property type="molecule type" value="Genomic_DNA"/>
</dbReference>
<dbReference type="Proteomes" id="UP000279259">
    <property type="component" value="Unassembled WGS sequence"/>
</dbReference>
<dbReference type="OrthoDB" id="10259545at2759"/>
<feature type="compositionally biased region" description="Polar residues" evidence="1">
    <location>
        <begin position="341"/>
        <end position="352"/>
    </location>
</feature>
<dbReference type="AlphaFoldDB" id="A0A427YQM8"/>
<evidence type="ECO:0000313" key="4">
    <source>
        <dbReference type="Proteomes" id="UP000279259"/>
    </source>
</evidence>
<gene>
    <name evidence="3" type="ORF">EHS25_007759</name>
</gene>
<dbReference type="PANTHER" id="PTHR10314">
    <property type="entry name" value="CYSTATHIONINE BETA-SYNTHASE"/>
    <property type="match status" value="1"/>
</dbReference>
<dbReference type="SUPFAM" id="SSF53686">
    <property type="entry name" value="Tryptophan synthase beta subunit-like PLP-dependent enzymes"/>
    <property type="match status" value="1"/>
</dbReference>
<name>A0A427YQM8_9TREE</name>
<feature type="region of interest" description="Disordered" evidence="1">
    <location>
        <begin position="293"/>
        <end position="360"/>
    </location>
</feature>
<dbReference type="STRING" id="1890683.A0A427YQM8"/>
<dbReference type="InterPro" id="IPR050214">
    <property type="entry name" value="Cys_Synth/Cystath_Beta-Synth"/>
</dbReference>
<dbReference type="InterPro" id="IPR001926">
    <property type="entry name" value="TrpB-like_PALP"/>
</dbReference>
<evidence type="ECO:0000313" key="3">
    <source>
        <dbReference type="EMBL" id="RSH93403.1"/>
    </source>
</evidence>
<feature type="domain" description="Tryptophan synthase beta chain-like PALP" evidence="2">
    <location>
        <begin position="104"/>
        <end position="304"/>
    </location>
</feature>
<organism evidence="3 4">
    <name type="scientific">Saitozyma podzolica</name>
    <dbReference type="NCBI Taxonomy" id="1890683"/>
    <lineage>
        <taxon>Eukaryota</taxon>
        <taxon>Fungi</taxon>
        <taxon>Dikarya</taxon>
        <taxon>Basidiomycota</taxon>
        <taxon>Agaricomycotina</taxon>
        <taxon>Tremellomycetes</taxon>
        <taxon>Tremellales</taxon>
        <taxon>Trimorphomycetaceae</taxon>
        <taxon>Saitozyma</taxon>
    </lineage>
</organism>
<evidence type="ECO:0000256" key="1">
    <source>
        <dbReference type="SAM" id="MobiDB-lite"/>
    </source>
</evidence>
<sequence>MYDAMQRQRRKEGKEKKDGKGVGWNVHRTDVQKSGTTRNRRDGQNHLGLAAHRSLRYCCIVAFTHAQSPRLGIRCDRIHASGAAGPHHLVLGTGRCHPRQARLFEPGGSKKDRVARGIIDEAERLGTLKPGQPVVELTSGNTGTGLAIVCGVKGHPFIAVMSRGNSRERARMMRALGAEVVLVDQLPESIPGQVSGGDLALVDAKAREIELTRGAFRADQFTRDGNWIAHFEGTGTELWEQTDGHLDGFVDFVGSGGTYAGVTKKLKAVKPEIKCFVVEPEGAAVLAGQSLTRPEHPIQGEDTLWNTSSTSETCPWTDTSKSQATKHAKAPASWLARRASSGVSPAAQTSWPLSACSEAR</sequence>
<keyword evidence="4" id="KW-1185">Reference proteome</keyword>
<comment type="caution">
    <text evidence="3">The sequence shown here is derived from an EMBL/GenBank/DDBJ whole genome shotgun (WGS) entry which is preliminary data.</text>
</comment>
<dbReference type="Pfam" id="PF00291">
    <property type="entry name" value="PALP"/>
    <property type="match status" value="1"/>
</dbReference>
<accession>A0A427YQM8</accession>
<dbReference type="InterPro" id="IPR036052">
    <property type="entry name" value="TrpB-like_PALP_sf"/>
</dbReference>
<proteinExistence type="predicted"/>
<dbReference type="Gene3D" id="3.40.50.1100">
    <property type="match status" value="2"/>
</dbReference>
<evidence type="ECO:0000259" key="2">
    <source>
        <dbReference type="Pfam" id="PF00291"/>
    </source>
</evidence>
<feature type="compositionally biased region" description="Polar residues" evidence="1">
    <location>
        <begin position="304"/>
        <end position="323"/>
    </location>
</feature>
<feature type="region of interest" description="Disordered" evidence="1">
    <location>
        <begin position="1"/>
        <end position="24"/>
    </location>
</feature>
<reference evidence="3 4" key="1">
    <citation type="submission" date="2018-11" db="EMBL/GenBank/DDBJ databases">
        <title>Genome sequence of Saitozyma podzolica DSM 27192.</title>
        <authorList>
            <person name="Aliyu H."/>
            <person name="Gorte O."/>
            <person name="Ochsenreither K."/>
        </authorList>
    </citation>
    <scope>NUCLEOTIDE SEQUENCE [LARGE SCALE GENOMIC DNA]</scope>
    <source>
        <strain evidence="3 4">DSM 27192</strain>
    </source>
</reference>